<dbReference type="EMBL" id="UINC01002982">
    <property type="protein sequence ID" value="SVA02205.1"/>
    <property type="molecule type" value="Genomic_DNA"/>
</dbReference>
<protein>
    <submittedName>
        <fullName evidence="2">Uncharacterized protein</fullName>
    </submittedName>
</protein>
<sequence length="68" mass="7630">MDNFIQDTSAKLKEWGALFQTQRQIQLAVLAAYLLLWLFYSGSLTTTIWVGVGVGLGWMIGRGSEHKL</sequence>
<keyword evidence="1" id="KW-0472">Membrane</keyword>
<evidence type="ECO:0000256" key="1">
    <source>
        <dbReference type="SAM" id="Phobius"/>
    </source>
</evidence>
<feature type="transmembrane region" description="Helical" evidence="1">
    <location>
        <begin position="37"/>
        <end position="60"/>
    </location>
</feature>
<name>A0A381SDQ7_9ZZZZ</name>
<reference evidence="2" key="1">
    <citation type="submission" date="2018-05" db="EMBL/GenBank/DDBJ databases">
        <authorList>
            <person name="Lanie J.A."/>
            <person name="Ng W.-L."/>
            <person name="Kazmierczak K.M."/>
            <person name="Andrzejewski T.M."/>
            <person name="Davidsen T.M."/>
            <person name="Wayne K.J."/>
            <person name="Tettelin H."/>
            <person name="Glass J.I."/>
            <person name="Rusch D."/>
            <person name="Podicherti R."/>
            <person name="Tsui H.-C.T."/>
            <person name="Winkler M.E."/>
        </authorList>
    </citation>
    <scope>NUCLEOTIDE SEQUENCE</scope>
</reference>
<gene>
    <name evidence="2" type="ORF">METZ01_LOCUS55059</name>
</gene>
<keyword evidence="1" id="KW-1133">Transmembrane helix</keyword>
<accession>A0A381SDQ7</accession>
<organism evidence="2">
    <name type="scientific">marine metagenome</name>
    <dbReference type="NCBI Taxonomy" id="408172"/>
    <lineage>
        <taxon>unclassified sequences</taxon>
        <taxon>metagenomes</taxon>
        <taxon>ecological metagenomes</taxon>
    </lineage>
</organism>
<evidence type="ECO:0000313" key="2">
    <source>
        <dbReference type="EMBL" id="SVA02205.1"/>
    </source>
</evidence>
<dbReference type="AlphaFoldDB" id="A0A381SDQ7"/>
<keyword evidence="1" id="KW-0812">Transmembrane</keyword>
<proteinExistence type="predicted"/>